<dbReference type="AlphaFoldDB" id="A0A2U3KJE0"/>
<reference evidence="2" key="1">
    <citation type="submission" date="2018-02" db="EMBL/GenBank/DDBJ databases">
        <authorList>
            <person name="Hausmann B."/>
        </authorList>
    </citation>
    <scope>NUCLEOTIDE SEQUENCE [LARGE SCALE GENOMIC DNA]</scope>
    <source>
        <strain evidence="2">Peat soil MAG SbA1</strain>
    </source>
</reference>
<protein>
    <submittedName>
        <fullName evidence="1">Uncharacterized protein</fullName>
    </submittedName>
</protein>
<dbReference type="EMBL" id="OMOD01000121">
    <property type="protein sequence ID" value="SPF39657.1"/>
    <property type="molecule type" value="Genomic_DNA"/>
</dbReference>
<gene>
    <name evidence="1" type="ORF">SBA1_290019</name>
</gene>
<evidence type="ECO:0000313" key="1">
    <source>
        <dbReference type="EMBL" id="SPF39657.1"/>
    </source>
</evidence>
<name>A0A2U3KJE0_9BACT</name>
<sequence length="81" mass="8756">MTAMTDKDRFTTNELAALRNDLLQGGMIDSYEAAQLLQVFLMGRGYGVSPKAALDAVGRVEMAGCALPVLQHELENLALVM</sequence>
<proteinExistence type="predicted"/>
<accession>A0A2U3KJE0</accession>
<evidence type="ECO:0000313" key="2">
    <source>
        <dbReference type="Proteomes" id="UP000238701"/>
    </source>
</evidence>
<dbReference type="Proteomes" id="UP000238701">
    <property type="component" value="Unassembled WGS sequence"/>
</dbReference>
<organism evidence="1 2">
    <name type="scientific">Candidatus Sulfotelmatobacter kueseliae</name>
    <dbReference type="NCBI Taxonomy" id="2042962"/>
    <lineage>
        <taxon>Bacteria</taxon>
        <taxon>Pseudomonadati</taxon>
        <taxon>Acidobacteriota</taxon>
        <taxon>Terriglobia</taxon>
        <taxon>Terriglobales</taxon>
        <taxon>Candidatus Korobacteraceae</taxon>
        <taxon>Candidatus Sulfotelmatobacter</taxon>
    </lineage>
</organism>